<feature type="region of interest" description="Disordered" evidence="1">
    <location>
        <begin position="116"/>
        <end position="277"/>
    </location>
</feature>
<keyword evidence="3" id="KW-1185">Reference proteome</keyword>
<evidence type="ECO:0000313" key="3">
    <source>
        <dbReference type="Proteomes" id="UP000827986"/>
    </source>
</evidence>
<accession>A0A9D4AYP4</accession>
<feature type="region of interest" description="Disordered" evidence="1">
    <location>
        <begin position="22"/>
        <end position="87"/>
    </location>
</feature>
<dbReference type="Proteomes" id="UP000827986">
    <property type="component" value="Unassembled WGS sequence"/>
</dbReference>
<feature type="compositionally biased region" description="Polar residues" evidence="1">
    <location>
        <begin position="199"/>
        <end position="211"/>
    </location>
</feature>
<protein>
    <submittedName>
        <fullName evidence="2">Uncharacterized protein</fullName>
    </submittedName>
</protein>
<comment type="caution">
    <text evidence="2">The sequence shown here is derived from an EMBL/GenBank/DDBJ whole genome shotgun (WGS) entry which is preliminary data.</text>
</comment>
<sequence>MTAWHSLCPACRAELRPVSSQTGRSRSCQALSPQSSSRPGRDPAHLSHWASAAPGALQREGGHCSQEDVPVAGPDLRERWQPGRRYGGTRRACVSAAQWLGGQGLLEAVAGSDSKDVTGLGKEQWAQGDPPHPLTAGLWLHRISPSQEPIPGSRDPHPQQPASGSRGPPPHNSRPLAPGDPHPTTAGLWLQGYSPPQQPVSGSRGTPTSQEPAPGSRDIPSPQQPSSGLRGPPPSMAILCCQGPPMPQQPASGTRDAPTSQEPASGTRNLPGSWAVRAWRQGLAAPWGAGSHVPRGGSQS</sequence>
<gene>
    <name evidence="2" type="ORF">KIL84_017479</name>
</gene>
<dbReference type="EMBL" id="JAHDVG010000482">
    <property type="protein sequence ID" value="KAH1173640.1"/>
    <property type="molecule type" value="Genomic_DNA"/>
</dbReference>
<name>A0A9D4AYP4_9SAUR</name>
<evidence type="ECO:0000256" key="1">
    <source>
        <dbReference type="SAM" id="MobiDB-lite"/>
    </source>
</evidence>
<reference evidence="2" key="1">
    <citation type="submission" date="2021-09" db="EMBL/GenBank/DDBJ databases">
        <title>The genome of Mauremys mutica provides insights into the evolution of semi-aquatic lifestyle.</title>
        <authorList>
            <person name="Gong S."/>
            <person name="Gao Y."/>
        </authorList>
    </citation>
    <scope>NUCLEOTIDE SEQUENCE</scope>
    <source>
        <strain evidence="2">MM-2020</strain>
        <tissue evidence="2">Muscle</tissue>
    </source>
</reference>
<dbReference type="AlphaFoldDB" id="A0A9D4AYP4"/>
<proteinExistence type="predicted"/>
<evidence type="ECO:0000313" key="2">
    <source>
        <dbReference type="EMBL" id="KAH1173640.1"/>
    </source>
</evidence>
<feature type="compositionally biased region" description="Polar residues" evidence="1">
    <location>
        <begin position="22"/>
        <end position="38"/>
    </location>
</feature>
<feature type="compositionally biased region" description="Polar residues" evidence="1">
    <location>
        <begin position="249"/>
        <end position="270"/>
    </location>
</feature>
<organism evidence="2 3">
    <name type="scientific">Mauremys mutica</name>
    <name type="common">yellowpond turtle</name>
    <dbReference type="NCBI Taxonomy" id="74926"/>
    <lineage>
        <taxon>Eukaryota</taxon>
        <taxon>Metazoa</taxon>
        <taxon>Chordata</taxon>
        <taxon>Craniata</taxon>
        <taxon>Vertebrata</taxon>
        <taxon>Euteleostomi</taxon>
        <taxon>Archelosauria</taxon>
        <taxon>Testudinata</taxon>
        <taxon>Testudines</taxon>
        <taxon>Cryptodira</taxon>
        <taxon>Durocryptodira</taxon>
        <taxon>Testudinoidea</taxon>
        <taxon>Geoemydidae</taxon>
        <taxon>Geoemydinae</taxon>
        <taxon>Mauremys</taxon>
    </lineage>
</organism>